<dbReference type="Proteomes" id="UP000030708">
    <property type="component" value="Unassembled WGS sequence"/>
</dbReference>
<dbReference type="Gene3D" id="1.20.58.830">
    <property type="match status" value="1"/>
</dbReference>
<name>A0A024VYS9_PLAFA</name>
<evidence type="ECO:0000259" key="1">
    <source>
        <dbReference type="Pfam" id="PF05424"/>
    </source>
</evidence>
<proteinExistence type="predicted"/>
<evidence type="ECO:0000313" key="3">
    <source>
        <dbReference type="Proteomes" id="UP000030708"/>
    </source>
</evidence>
<dbReference type="InterPro" id="IPR008602">
    <property type="entry name" value="Duffy-antigen-binding"/>
</dbReference>
<gene>
    <name evidence="2" type="ORF">PFTANZ_06205</name>
</gene>
<dbReference type="AlphaFoldDB" id="A0A024VYS9"/>
<dbReference type="GO" id="GO:0046789">
    <property type="term" value="F:host cell surface receptor binding"/>
    <property type="evidence" value="ECO:0007669"/>
    <property type="project" value="InterPro"/>
</dbReference>
<dbReference type="EMBL" id="KI926901">
    <property type="protein sequence ID" value="ETW33076.1"/>
    <property type="molecule type" value="Genomic_DNA"/>
</dbReference>
<organism evidence="2 3">
    <name type="scientific">Plasmodium falciparum Tanzania</name>
    <name type="common">2000708</name>
    <dbReference type="NCBI Taxonomy" id="1036725"/>
    <lineage>
        <taxon>Eukaryota</taxon>
        <taxon>Sar</taxon>
        <taxon>Alveolata</taxon>
        <taxon>Apicomplexa</taxon>
        <taxon>Aconoidasida</taxon>
        <taxon>Haemosporida</taxon>
        <taxon>Plasmodiidae</taxon>
        <taxon>Plasmodium</taxon>
        <taxon>Plasmodium (Laverania)</taxon>
    </lineage>
</organism>
<dbReference type="Pfam" id="PF05424">
    <property type="entry name" value="Duffy_binding"/>
    <property type="match status" value="1"/>
</dbReference>
<evidence type="ECO:0000313" key="2">
    <source>
        <dbReference type="EMBL" id="ETW33076.1"/>
    </source>
</evidence>
<reference evidence="2 3" key="2">
    <citation type="submission" date="2013-02" db="EMBL/GenBank/DDBJ databases">
        <title>The Genome Sequence of Plasmodium falciparum Tanzania (2000708).</title>
        <authorList>
            <consortium name="The Broad Institute Genome Sequencing Platform"/>
            <consortium name="The Broad Institute Genome Sequencing Center for Infectious Disease"/>
            <person name="Neafsey D."/>
            <person name="Cheeseman I."/>
            <person name="Volkman S."/>
            <person name="Adams J."/>
            <person name="Walker B."/>
            <person name="Young S.K."/>
            <person name="Zeng Q."/>
            <person name="Gargeya S."/>
            <person name="Fitzgerald M."/>
            <person name="Haas B."/>
            <person name="Abouelleil A."/>
            <person name="Alvarado L."/>
            <person name="Arachchi H.M."/>
            <person name="Berlin A.M."/>
            <person name="Chapman S.B."/>
            <person name="Dewar J."/>
            <person name="Goldberg J."/>
            <person name="Griggs A."/>
            <person name="Gujja S."/>
            <person name="Hansen M."/>
            <person name="Howarth C."/>
            <person name="Imamovic A."/>
            <person name="Larimer J."/>
            <person name="McCowan C."/>
            <person name="Murphy C."/>
            <person name="Neiman D."/>
            <person name="Pearson M."/>
            <person name="Priest M."/>
            <person name="Roberts A."/>
            <person name="Saif S."/>
            <person name="Shea T."/>
            <person name="Sisk P."/>
            <person name="Sykes S."/>
            <person name="Wortman J."/>
            <person name="Nusbaum C."/>
            <person name="Birren B."/>
        </authorList>
    </citation>
    <scope>NUCLEOTIDE SEQUENCE [LARGE SCALE GENOMIC DNA]</scope>
    <source>
        <strain evidence="3">Tanzania (2000708)</strain>
    </source>
</reference>
<dbReference type="SUPFAM" id="SSF140924">
    <property type="entry name" value="Duffy binding domain-like"/>
    <property type="match status" value="1"/>
</dbReference>
<reference evidence="2 3" key="1">
    <citation type="submission" date="2013-02" db="EMBL/GenBank/DDBJ databases">
        <title>The Genome Annotation of Plasmodium falciparum Tanzania (2000708).</title>
        <authorList>
            <consortium name="The Broad Institute Genome Sequencing Platform"/>
            <consortium name="The Broad Institute Genome Sequencing Center for Infectious Disease"/>
            <person name="Neafsey D."/>
            <person name="Hoffman S."/>
            <person name="Volkman S."/>
            <person name="Rosenthal P."/>
            <person name="Walker B."/>
            <person name="Young S.K."/>
            <person name="Zeng Q."/>
            <person name="Gargeya S."/>
            <person name="Fitzgerald M."/>
            <person name="Haas B."/>
            <person name="Abouelleil A."/>
            <person name="Allen A.W."/>
            <person name="Alvarado L."/>
            <person name="Arachchi H.M."/>
            <person name="Berlin A.M."/>
            <person name="Chapman S.B."/>
            <person name="Gainer-Dewar J."/>
            <person name="Goldberg J."/>
            <person name="Griggs A."/>
            <person name="Gujja S."/>
            <person name="Hansen M."/>
            <person name="Howarth C."/>
            <person name="Imamovic A."/>
            <person name="Ireland A."/>
            <person name="Larimer J."/>
            <person name="McCowan C."/>
            <person name="Murphy C."/>
            <person name="Pearson M."/>
            <person name="Poon T.W."/>
            <person name="Priest M."/>
            <person name="Roberts A."/>
            <person name="Saif S."/>
            <person name="Shea T."/>
            <person name="Sisk P."/>
            <person name="Sykes S."/>
            <person name="Wortman J."/>
            <person name="Nusbaum C."/>
            <person name="Birren B."/>
        </authorList>
    </citation>
    <scope>NUCLEOTIDE SEQUENCE [LARGE SCALE GENOMIC DNA]</scope>
    <source>
        <strain evidence="3">Tanzania (2000708)</strain>
    </source>
</reference>
<dbReference type="InterPro" id="IPR042202">
    <property type="entry name" value="Duffy-ag-bd_sf"/>
</dbReference>
<protein>
    <recommendedName>
        <fullName evidence="1">Duffy-antigen binding domain-containing protein</fullName>
    </recommendedName>
</protein>
<feature type="non-terminal residue" evidence="2">
    <location>
        <position position="298"/>
    </location>
</feature>
<sequence>MDKVKSIDDYWKKPFENFEKDILRNKCKCKPEAPPAKVPSACEILDKILKGKDGKSKIDGCNPKNYKGWNCSPGQFEEGHSGACMPPRRQSLCIHYLENDIDETKTKDDLREAFIQSAGVETFLLWTKYKENKKEEKKDVRSTSPEDELQKQLKDGTIPEEFKRRMFYTFGDYRDLCVGTDISSKVNTSTGVGKVEKNIDAVLQKINRTTSEQRKNWWKTIENDVWKGMLCALSYDSNGKMFKNDVHTKLTNTHTYSTVTFSDNKTTLEEFAKRPQFLRWMTEWADQFCREHKVEKGK</sequence>
<feature type="domain" description="Duffy-antigen binding" evidence="1">
    <location>
        <begin position="82"/>
        <end position="253"/>
    </location>
</feature>
<accession>A0A024VYS9</accession>
<dbReference type="Gene3D" id="1.20.1310.20">
    <property type="entry name" value="Duffy-antigen binding domain"/>
    <property type="match status" value="1"/>
</dbReference>
<dbReference type="GO" id="GO:0016020">
    <property type="term" value="C:membrane"/>
    <property type="evidence" value="ECO:0007669"/>
    <property type="project" value="InterPro"/>
</dbReference>